<accession>A0ACD1HB23</accession>
<keyword evidence="2" id="KW-1185">Reference proteome</keyword>
<proteinExistence type="predicted"/>
<evidence type="ECO:0000313" key="2">
    <source>
        <dbReference type="Proteomes" id="UP000249661"/>
    </source>
</evidence>
<name>A0ACD1HB23_9EURO</name>
<sequence length="59" mass="6340">MPCRTPGSGLNTVAKFGAVSKWDQLIGESETRRQSRNVGYAGGEILLVLVLVLVLVPSR</sequence>
<gene>
    <name evidence="1" type="ORF">BO66DRAFT_78122</name>
</gene>
<reference evidence="1" key="1">
    <citation type="submission" date="2018-02" db="EMBL/GenBank/DDBJ databases">
        <title>The genomes of Aspergillus section Nigri reveals drivers in fungal speciation.</title>
        <authorList>
            <consortium name="DOE Joint Genome Institute"/>
            <person name="Vesth T.C."/>
            <person name="Nybo J."/>
            <person name="Theobald S."/>
            <person name="Brandl J."/>
            <person name="Frisvad J.C."/>
            <person name="Nielsen K.F."/>
            <person name="Lyhne E.K."/>
            <person name="Kogle M.E."/>
            <person name="Kuo A."/>
            <person name="Riley R."/>
            <person name="Clum A."/>
            <person name="Nolan M."/>
            <person name="Lipzen A."/>
            <person name="Salamov A."/>
            <person name="Henrissat B."/>
            <person name="Wiebenga A."/>
            <person name="De vries R.P."/>
            <person name="Grigoriev I.V."/>
            <person name="Mortensen U.H."/>
            <person name="Andersen M.R."/>
            <person name="Baker S.E."/>
        </authorList>
    </citation>
    <scope>NUCLEOTIDE SEQUENCE</scope>
    <source>
        <strain evidence="1">CBS 121060</strain>
    </source>
</reference>
<dbReference type="Proteomes" id="UP000249661">
    <property type="component" value="Unassembled WGS sequence"/>
</dbReference>
<evidence type="ECO:0000313" key="1">
    <source>
        <dbReference type="EMBL" id="RAH70679.1"/>
    </source>
</evidence>
<organism evidence="1 2">
    <name type="scientific">Aspergillus aculeatinus CBS 121060</name>
    <dbReference type="NCBI Taxonomy" id="1448322"/>
    <lineage>
        <taxon>Eukaryota</taxon>
        <taxon>Fungi</taxon>
        <taxon>Dikarya</taxon>
        <taxon>Ascomycota</taxon>
        <taxon>Pezizomycotina</taxon>
        <taxon>Eurotiomycetes</taxon>
        <taxon>Eurotiomycetidae</taxon>
        <taxon>Eurotiales</taxon>
        <taxon>Aspergillaceae</taxon>
        <taxon>Aspergillus</taxon>
        <taxon>Aspergillus subgen. Circumdati</taxon>
    </lineage>
</organism>
<dbReference type="EMBL" id="KZ824953">
    <property type="protein sequence ID" value="RAH70679.1"/>
    <property type="molecule type" value="Genomic_DNA"/>
</dbReference>
<protein>
    <submittedName>
        <fullName evidence="1">Uncharacterized protein</fullName>
    </submittedName>
</protein>